<dbReference type="EMBL" id="CP066775">
    <property type="protein sequence ID" value="QQL50384.1"/>
    <property type="molecule type" value="Genomic_DNA"/>
</dbReference>
<proteinExistence type="predicted"/>
<name>A0A6I4HYC7_9SPHI</name>
<keyword evidence="2" id="KW-1185">Reference proteome</keyword>
<dbReference type="PANTHER" id="PTHR43737:SF1">
    <property type="entry name" value="DUF1501 DOMAIN-CONTAINING PROTEIN"/>
    <property type="match status" value="1"/>
</dbReference>
<sequence length="423" mass="45834">MLSRRGFIKSGGLALFGVGLMGGIPGFIAEVAASVKNTPIYKKKKTLVCIFQRGAMDGLMAVTPFTDQYLKAARPTLFMSAAKAGSGQSLIDLDGKFGLHPSMKAFEPMFRDKRLAIVHGIGSPNNTRSHFAAQDYMESGTPFNKGTASGWLNRAVGLLGHDAMTPFTAVSITSALPRSLYGDNPSVAINNLDDFTIQMRGNQQGASMAAKSFEDLYDQTSSGLLKDTGKESFDAMKMLQKTDVKNYRPANGVVYPNTALGNSLKQIAQLIKMDVGLEVAFAESNGWDTHFNQGTDTGIFARNVADLSNSMMAFWNDLETHQDDVTIMTMTEFGRTVHQNGTGGTDHGRASCNFILSNNIAGGMVYGDVKPMSAENLEDGRDLPVTTDFRSVFSNIADKQLLISNNKVLFPDWNGTPLNLMRA</sequence>
<reference evidence="1 2" key="1">
    <citation type="submission" date="2020-12" db="EMBL/GenBank/DDBJ databases">
        <title>HMF7856_wgs.fasta genome submission.</title>
        <authorList>
            <person name="Kang H."/>
            <person name="Kim H."/>
            <person name="Joh K."/>
        </authorList>
    </citation>
    <scope>NUCLEOTIDE SEQUENCE [LARGE SCALE GENOMIC DNA]</scope>
    <source>
        <strain evidence="1 2">HMF7856</strain>
    </source>
</reference>
<accession>A0A6I4HYC7</accession>
<dbReference type="Proteomes" id="UP000429232">
    <property type="component" value="Chromosome"/>
</dbReference>
<dbReference type="AlphaFoldDB" id="A0A6I4HYC7"/>
<dbReference type="KEGG" id="mgik:GO620_002700"/>
<dbReference type="RefSeq" id="WP_157522261.1">
    <property type="nucleotide sequence ID" value="NZ_CP066775.1"/>
</dbReference>
<dbReference type="Pfam" id="PF07394">
    <property type="entry name" value="DUF1501"/>
    <property type="match status" value="1"/>
</dbReference>
<dbReference type="PANTHER" id="PTHR43737">
    <property type="entry name" value="BLL7424 PROTEIN"/>
    <property type="match status" value="1"/>
</dbReference>
<dbReference type="InterPro" id="IPR010869">
    <property type="entry name" value="DUF1501"/>
</dbReference>
<evidence type="ECO:0000313" key="2">
    <source>
        <dbReference type="Proteomes" id="UP000429232"/>
    </source>
</evidence>
<organism evidence="1 2">
    <name type="scientific">Mucilaginibacter ginkgonis</name>
    <dbReference type="NCBI Taxonomy" id="2682091"/>
    <lineage>
        <taxon>Bacteria</taxon>
        <taxon>Pseudomonadati</taxon>
        <taxon>Bacteroidota</taxon>
        <taxon>Sphingobacteriia</taxon>
        <taxon>Sphingobacteriales</taxon>
        <taxon>Sphingobacteriaceae</taxon>
        <taxon>Mucilaginibacter</taxon>
    </lineage>
</organism>
<gene>
    <name evidence="1" type="ORF">GO620_002700</name>
</gene>
<dbReference type="InterPro" id="IPR006311">
    <property type="entry name" value="TAT_signal"/>
</dbReference>
<protein>
    <submittedName>
        <fullName evidence="1">DUF1501 domain-containing protein</fullName>
    </submittedName>
</protein>
<evidence type="ECO:0000313" key="1">
    <source>
        <dbReference type="EMBL" id="QQL50384.1"/>
    </source>
</evidence>
<dbReference type="PROSITE" id="PS51318">
    <property type="entry name" value="TAT"/>
    <property type="match status" value="1"/>
</dbReference>